<feature type="domain" description="Potassium channel" evidence="9">
    <location>
        <begin position="138"/>
        <end position="214"/>
    </location>
</feature>
<name>A0ABU2M6K2_9ACTN</name>
<feature type="transmembrane region" description="Helical" evidence="8">
    <location>
        <begin position="162"/>
        <end position="179"/>
    </location>
</feature>
<feature type="transmembrane region" description="Helical" evidence="8">
    <location>
        <begin position="89"/>
        <end position="110"/>
    </location>
</feature>
<keyword evidence="5" id="KW-0406">Ion transport</keyword>
<dbReference type="PANTHER" id="PTHR11537:SF254">
    <property type="entry name" value="POTASSIUM VOLTAGE-GATED CHANNEL PROTEIN SHAB"/>
    <property type="match status" value="1"/>
</dbReference>
<evidence type="ECO:0000256" key="7">
    <source>
        <dbReference type="ARBA" id="ARBA00023303"/>
    </source>
</evidence>
<keyword evidence="11" id="KW-1185">Reference proteome</keyword>
<evidence type="ECO:0000313" key="11">
    <source>
        <dbReference type="Proteomes" id="UP001183390"/>
    </source>
</evidence>
<evidence type="ECO:0000256" key="1">
    <source>
        <dbReference type="ARBA" id="ARBA00004141"/>
    </source>
</evidence>
<comment type="subcellular location">
    <subcellularLocation>
        <location evidence="1">Membrane</location>
        <topology evidence="1">Multi-pass membrane protein</topology>
    </subcellularLocation>
</comment>
<feature type="transmembrane region" description="Helical" evidence="8">
    <location>
        <begin position="130"/>
        <end position="150"/>
    </location>
</feature>
<protein>
    <submittedName>
        <fullName evidence="10">Ion channel</fullName>
    </submittedName>
</protein>
<feature type="transmembrane region" description="Helical" evidence="8">
    <location>
        <begin position="26"/>
        <end position="44"/>
    </location>
</feature>
<dbReference type="InterPro" id="IPR028325">
    <property type="entry name" value="VG_K_chnl"/>
</dbReference>
<feature type="transmembrane region" description="Helical" evidence="8">
    <location>
        <begin position="191"/>
        <end position="215"/>
    </location>
</feature>
<keyword evidence="6 8" id="KW-0472">Membrane</keyword>
<keyword evidence="4 8" id="KW-1133">Transmembrane helix</keyword>
<keyword evidence="2" id="KW-0813">Transport</keyword>
<evidence type="ECO:0000256" key="3">
    <source>
        <dbReference type="ARBA" id="ARBA00022692"/>
    </source>
</evidence>
<evidence type="ECO:0000256" key="8">
    <source>
        <dbReference type="SAM" id="Phobius"/>
    </source>
</evidence>
<evidence type="ECO:0000259" key="9">
    <source>
        <dbReference type="Pfam" id="PF07885"/>
    </source>
</evidence>
<sequence>MAEQDAPTPKNEHGERVARWERRSEIPMLLLAGAFLVAYAWPVIDPDLEPDLYTVLETLSWTVWLSFGADFVIRVHLSENRLKYALRHWYDVLLILMPVFRTLRLLRLFALMRMLNRSAQGGSLEGKASLYVGGAATLTIFLGAVTVLDIERGAPDANITELGDALWWALVTATTVGYGDYYPVTLEGRLVAVVLMIMGIGLMGVVTAAAASWFLRSAAKNVSSAP</sequence>
<evidence type="ECO:0000256" key="4">
    <source>
        <dbReference type="ARBA" id="ARBA00022989"/>
    </source>
</evidence>
<proteinExistence type="predicted"/>
<dbReference type="Gene3D" id="1.20.5.110">
    <property type="match status" value="1"/>
</dbReference>
<dbReference type="Gene3D" id="1.10.287.70">
    <property type="match status" value="1"/>
</dbReference>
<keyword evidence="3 8" id="KW-0812">Transmembrane</keyword>
<keyword evidence="7" id="KW-0407">Ion channel</keyword>
<dbReference type="PRINTS" id="PR00169">
    <property type="entry name" value="KCHANNEL"/>
</dbReference>
<gene>
    <name evidence="10" type="ORF">RM479_07680</name>
</gene>
<dbReference type="RefSeq" id="WP_311511011.1">
    <property type="nucleotide sequence ID" value="NZ_JAVREP010000003.1"/>
</dbReference>
<accession>A0ABU2M6K2</accession>
<reference evidence="11" key="1">
    <citation type="submission" date="2023-07" db="EMBL/GenBank/DDBJ databases">
        <title>30 novel species of actinomycetes from the DSMZ collection.</title>
        <authorList>
            <person name="Nouioui I."/>
        </authorList>
    </citation>
    <scope>NUCLEOTIDE SEQUENCE [LARGE SCALE GENOMIC DNA]</scope>
    <source>
        <strain evidence="11">DSM 44743</strain>
    </source>
</reference>
<dbReference type="EMBL" id="JAVREP010000003">
    <property type="protein sequence ID" value="MDT0328292.1"/>
    <property type="molecule type" value="Genomic_DNA"/>
</dbReference>
<dbReference type="PANTHER" id="PTHR11537">
    <property type="entry name" value="VOLTAGE-GATED POTASSIUM CHANNEL"/>
    <property type="match status" value="1"/>
</dbReference>
<comment type="caution">
    <text evidence="10">The sequence shown here is derived from an EMBL/GenBank/DDBJ whole genome shotgun (WGS) entry which is preliminary data.</text>
</comment>
<evidence type="ECO:0000256" key="2">
    <source>
        <dbReference type="ARBA" id="ARBA00022448"/>
    </source>
</evidence>
<dbReference type="Pfam" id="PF07885">
    <property type="entry name" value="Ion_trans_2"/>
    <property type="match status" value="1"/>
</dbReference>
<dbReference type="InterPro" id="IPR013099">
    <property type="entry name" value="K_chnl_dom"/>
</dbReference>
<organism evidence="10 11">
    <name type="scientific">Nocardiopsis lambiniae</name>
    <dbReference type="NCBI Taxonomy" id="3075539"/>
    <lineage>
        <taxon>Bacteria</taxon>
        <taxon>Bacillati</taxon>
        <taxon>Actinomycetota</taxon>
        <taxon>Actinomycetes</taxon>
        <taxon>Streptosporangiales</taxon>
        <taxon>Nocardiopsidaceae</taxon>
        <taxon>Nocardiopsis</taxon>
    </lineage>
</organism>
<dbReference type="Proteomes" id="UP001183390">
    <property type="component" value="Unassembled WGS sequence"/>
</dbReference>
<dbReference type="InterPro" id="IPR027359">
    <property type="entry name" value="Volt_channel_dom_sf"/>
</dbReference>
<dbReference type="Gene3D" id="1.20.120.350">
    <property type="entry name" value="Voltage-gated potassium channels. Chain C"/>
    <property type="match status" value="1"/>
</dbReference>
<evidence type="ECO:0000256" key="5">
    <source>
        <dbReference type="ARBA" id="ARBA00023065"/>
    </source>
</evidence>
<evidence type="ECO:0000256" key="6">
    <source>
        <dbReference type="ARBA" id="ARBA00023136"/>
    </source>
</evidence>
<dbReference type="SUPFAM" id="SSF81324">
    <property type="entry name" value="Voltage-gated potassium channels"/>
    <property type="match status" value="1"/>
</dbReference>
<evidence type="ECO:0000313" key="10">
    <source>
        <dbReference type="EMBL" id="MDT0328292.1"/>
    </source>
</evidence>